<accession>A0ABP0FZ68</accession>
<proteinExistence type="predicted"/>
<reference evidence="1 2" key="1">
    <citation type="submission" date="2024-02" db="EMBL/GenBank/DDBJ databases">
        <authorList>
            <person name="Daric V."/>
            <person name="Darras S."/>
        </authorList>
    </citation>
    <scope>NUCLEOTIDE SEQUENCE [LARGE SCALE GENOMIC DNA]</scope>
</reference>
<gene>
    <name evidence="1" type="ORF">CVLEPA_LOCUS15981</name>
</gene>
<dbReference type="EMBL" id="CAWYQH010000098">
    <property type="protein sequence ID" value="CAK8684875.1"/>
    <property type="molecule type" value="Genomic_DNA"/>
</dbReference>
<organism evidence="1 2">
    <name type="scientific">Clavelina lepadiformis</name>
    <name type="common">Light-bulb sea squirt</name>
    <name type="synonym">Ascidia lepadiformis</name>
    <dbReference type="NCBI Taxonomy" id="159417"/>
    <lineage>
        <taxon>Eukaryota</taxon>
        <taxon>Metazoa</taxon>
        <taxon>Chordata</taxon>
        <taxon>Tunicata</taxon>
        <taxon>Ascidiacea</taxon>
        <taxon>Aplousobranchia</taxon>
        <taxon>Clavelinidae</taxon>
        <taxon>Clavelina</taxon>
    </lineage>
</organism>
<keyword evidence="2" id="KW-1185">Reference proteome</keyword>
<sequence>MIANPKATTPSTPINGNPDFLLQEKKNTALLINSIYKSYLSTKFNWSQIRIERQTAFNGLLASELRQTFQKFSKYPVERILANEQ</sequence>
<evidence type="ECO:0000313" key="1">
    <source>
        <dbReference type="EMBL" id="CAK8684875.1"/>
    </source>
</evidence>
<protein>
    <submittedName>
        <fullName evidence="1">Uncharacterized protein</fullName>
    </submittedName>
</protein>
<evidence type="ECO:0000313" key="2">
    <source>
        <dbReference type="Proteomes" id="UP001642483"/>
    </source>
</evidence>
<comment type="caution">
    <text evidence="1">The sequence shown here is derived from an EMBL/GenBank/DDBJ whole genome shotgun (WGS) entry which is preliminary data.</text>
</comment>
<name>A0ABP0FZ68_CLALP</name>
<dbReference type="Proteomes" id="UP001642483">
    <property type="component" value="Unassembled WGS sequence"/>
</dbReference>